<dbReference type="AlphaFoldDB" id="A0A2Z6RF85"/>
<dbReference type="EMBL" id="BEXD01001891">
    <property type="protein sequence ID" value="GBB96199.1"/>
    <property type="molecule type" value="Genomic_DNA"/>
</dbReference>
<reference evidence="2" key="2">
    <citation type="submission" date="2019-10" db="EMBL/GenBank/DDBJ databases">
        <title>Conservation and host-specific expression of non-tandemly repeated heterogenous ribosome RNA gene in arbuscular mycorrhizal fungi.</title>
        <authorList>
            <person name="Maeda T."/>
            <person name="Kobayashi Y."/>
            <person name="Nakagawa T."/>
            <person name="Ezawa T."/>
            <person name="Yamaguchi K."/>
            <person name="Bino T."/>
            <person name="Nishimoto Y."/>
            <person name="Shigenobu S."/>
            <person name="Kawaguchi M."/>
        </authorList>
    </citation>
    <scope>NUCLEOTIDE SEQUENCE</scope>
    <source>
        <strain evidence="2">HR1</strain>
    </source>
</reference>
<dbReference type="Proteomes" id="UP000247702">
    <property type="component" value="Unassembled WGS sequence"/>
</dbReference>
<keyword evidence="3" id="KW-1185">Reference proteome</keyword>
<evidence type="ECO:0000313" key="2">
    <source>
        <dbReference type="EMBL" id="GES93906.1"/>
    </source>
</evidence>
<organism evidence="1 3">
    <name type="scientific">Rhizophagus clarus</name>
    <dbReference type="NCBI Taxonomy" id="94130"/>
    <lineage>
        <taxon>Eukaryota</taxon>
        <taxon>Fungi</taxon>
        <taxon>Fungi incertae sedis</taxon>
        <taxon>Mucoromycota</taxon>
        <taxon>Glomeromycotina</taxon>
        <taxon>Glomeromycetes</taxon>
        <taxon>Glomerales</taxon>
        <taxon>Glomeraceae</taxon>
        <taxon>Rhizophagus</taxon>
    </lineage>
</organism>
<comment type="caution">
    <text evidence="1">The sequence shown here is derived from an EMBL/GenBank/DDBJ whole genome shotgun (WGS) entry which is preliminary data.</text>
</comment>
<evidence type="ECO:0000313" key="1">
    <source>
        <dbReference type="EMBL" id="GBB96199.1"/>
    </source>
</evidence>
<gene>
    <name evidence="2" type="ORF">RCL2_002065000</name>
    <name evidence="1" type="ORF">RclHR1_02700001</name>
</gene>
<evidence type="ECO:0000313" key="3">
    <source>
        <dbReference type="Proteomes" id="UP000247702"/>
    </source>
</evidence>
<proteinExistence type="predicted"/>
<sequence>MSQEKVLHPQSWPECNVFPAFPAIFVTDIGVQTNDIWLDQRGSSNQVLKYDHEEENDHWVMNELKVLSQHLLDYNRRTLRNLC</sequence>
<reference evidence="1 3" key="1">
    <citation type="submission" date="2017-11" db="EMBL/GenBank/DDBJ databases">
        <title>The genome of Rhizophagus clarus HR1 reveals common genetic basis of auxotrophy among arbuscular mycorrhizal fungi.</title>
        <authorList>
            <person name="Kobayashi Y."/>
        </authorList>
    </citation>
    <scope>NUCLEOTIDE SEQUENCE [LARGE SCALE GENOMIC DNA]</scope>
    <source>
        <strain evidence="1 3">HR1</strain>
    </source>
</reference>
<dbReference type="EMBL" id="BLAL01000229">
    <property type="protein sequence ID" value="GES93906.1"/>
    <property type="molecule type" value="Genomic_DNA"/>
</dbReference>
<protein>
    <submittedName>
        <fullName evidence="1">Uncharacterized protein</fullName>
    </submittedName>
</protein>
<accession>A0A2Z6RF85</accession>
<name>A0A2Z6RF85_9GLOM</name>
<dbReference type="Proteomes" id="UP000615446">
    <property type="component" value="Unassembled WGS sequence"/>
</dbReference>